<protein>
    <submittedName>
        <fullName evidence="8">AraC family transcriptional regulator</fullName>
    </submittedName>
</protein>
<keyword evidence="5" id="KW-0812">Transmembrane</keyword>
<dbReference type="Pfam" id="PF12833">
    <property type="entry name" value="HTH_18"/>
    <property type="match status" value="1"/>
</dbReference>
<sequence>MTSLRTSSISCFQNASVTCTFLKETGLLCLFFSIFVILLRCVTFGTFSKCRLIYIYPNRHSKAFPLLLWKAACIIWKSKVTLQSAVNSNCEGNEPLTEGNMSAYFQLMSPRRVSSANYITFINPTPHPDRVMDEHDFLYMLDGSWRIMEENSCYEMHSDDLLILPAGRHHYGKGLCTPNNKHMYIHVKPLEAERMGTASSSRLAEFHSLIHCQDNPRIKEIFQEIISLRWNGSSLREDKLSLLINLLLCELKEQQEKPVSASSSHNILAEASRLIQTTPQTFFTGKDLADRFFVCERTLSNQFKKAYGKTLYAYQMDVKLEMVRQFLLSQPEVKLHETALNFGFCDEFHMSRTFKRKYGVSPSQYRQENLGS</sequence>
<dbReference type="InterPro" id="IPR018060">
    <property type="entry name" value="HTH_AraC"/>
</dbReference>
<gene>
    <name evidence="8" type="ORF">DWY69_02530</name>
    <name evidence="7" type="ORF">DXC51_03830</name>
</gene>
<proteinExistence type="predicted"/>
<dbReference type="GO" id="GO:0003700">
    <property type="term" value="F:DNA-binding transcription factor activity"/>
    <property type="evidence" value="ECO:0007669"/>
    <property type="project" value="InterPro"/>
</dbReference>
<evidence type="ECO:0000256" key="2">
    <source>
        <dbReference type="ARBA" id="ARBA00023015"/>
    </source>
</evidence>
<dbReference type="SMART" id="SM00342">
    <property type="entry name" value="HTH_ARAC"/>
    <property type="match status" value="1"/>
</dbReference>
<dbReference type="Proteomes" id="UP000261166">
    <property type="component" value="Unassembled WGS sequence"/>
</dbReference>
<evidence type="ECO:0000256" key="4">
    <source>
        <dbReference type="ARBA" id="ARBA00023163"/>
    </source>
</evidence>
<keyword evidence="5" id="KW-1133">Transmembrane helix</keyword>
<evidence type="ECO:0000313" key="10">
    <source>
        <dbReference type="Proteomes" id="UP000261166"/>
    </source>
</evidence>
<keyword evidence="5" id="KW-0472">Membrane</keyword>
<keyword evidence="3" id="KW-0238">DNA-binding</keyword>
<evidence type="ECO:0000259" key="6">
    <source>
        <dbReference type="PROSITE" id="PS01124"/>
    </source>
</evidence>
<keyword evidence="2" id="KW-0805">Transcription regulation</keyword>
<dbReference type="AlphaFoldDB" id="A0A3E3J3T5"/>
<name>A0A3E3J3T5_9FIRM</name>
<dbReference type="GO" id="GO:0043565">
    <property type="term" value="F:sequence-specific DNA binding"/>
    <property type="evidence" value="ECO:0007669"/>
    <property type="project" value="InterPro"/>
</dbReference>
<dbReference type="OrthoDB" id="9807321at2"/>
<evidence type="ECO:0000313" key="8">
    <source>
        <dbReference type="EMBL" id="RGE73986.1"/>
    </source>
</evidence>
<evidence type="ECO:0000256" key="3">
    <source>
        <dbReference type="ARBA" id="ARBA00023125"/>
    </source>
</evidence>
<keyword evidence="1" id="KW-0963">Cytoplasm</keyword>
<keyword evidence="4" id="KW-0804">Transcription</keyword>
<keyword evidence="9" id="KW-1185">Reference proteome</keyword>
<dbReference type="PANTHER" id="PTHR46796">
    <property type="entry name" value="HTH-TYPE TRANSCRIPTIONAL ACTIVATOR RHAS-RELATED"/>
    <property type="match status" value="1"/>
</dbReference>
<organism evidence="8 10">
    <name type="scientific">Eisenbergiella massiliensis</name>
    <dbReference type="NCBI Taxonomy" id="1720294"/>
    <lineage>
        <taxon>Bacteria</taxon>
        <taxon>Bacillati</taxon>
        <taxon>Bacillota</taxon>
        <taxon>Clostridia</taxon>
        <taxon>Lachnospirales</taxon>
        <taxon>Lachnospiraceae</taxon>
        <taxon>Eisenbergiella</taxon>
    </lineage>
</organism>
<reference evidence="8 10" key="1">
    <citation type="submission" date="2018-08" db="EMBL/GenBank/DDBJ databases">
        <title>A genome reference for cultivated species of the human gut microbiota.</title>
        <authorList>
            <person name="Zou Y."/>
            <person name="Xue W."/>
            <person name="Luo G."/>
        </authorList>
    </citation>
    <scope>NUCLEOTIDE SEQUENCE [LARGE SCALE GENOMIC DNA]</scope>
    <source>
        <strain evidence="8 10">AF26-4BH</strain>
        <strain evidence="7">TF05-5AC</strain>
    </source>
</reference>
<dbReference type="InterPro" id="IPR037923">
    <property type="entry name" value="HTH-like"/>
</dbReference>
<dbReference type="Proteomes" id="UP000260812">
    <property type="component" value="Unassembled WGS sequence"/>
</dbReference>
<accession>A0A3E3J3T5</accession>
<dbReference type="InterPro" id="IPR050204">
    <property type="entry name" value="AraC_XylS_family_regulators"/>
</dbReference>
<dbReference type="InterPro" id="IPR009057">
    <property type="entry name" value="Homeodomain-like_sf"/>
</dbReference>
<dbReference type="SUPFAM" id="SSF51215">
    <property type="entry name" value="Regulatory protein AraC"/>
    <property type="match status" value="1"/>
</dbReference>
<feature type="transmembrane region" description="Helical" evidence="5">
    <location>
        <begin position="25"/>
        <end position="47"/>
    </location>
</feature>
<dbReference type="SUPFAM" id="SSF46689">
    <property type="entry name" value="Homeodomain-like"/>
    <property type="match status" value="1"/>
</dbReference>
<evidence type="ECO:0000313" key="7">
    <source>
        <dbReference type="EMBL" id="RGE64213.1"/>
    </source>
</evidence>
<evidence type="ECO:0000256" key="1">
    <source>
        <dbReference type="ARBA" id="ARBA00022490"/>
    </source>
</evidence>
<dbReference type="PROSITE" id="PS01124">
    <property type="entry name" value="HTH_ARAC_FAMILY_2"/>
    <property type="match status" value="1"/>
</dbReference>
<feature type="domain" description="HTH araC/xylS-type" evidence="6">
    <location>
        <begin position="269"/>
        <end position="368"/>
    </location>
</feature>
<evidence type="ECO:0000256" key="5">
    <source>
        <dbReference type="SAM" id="Phobius"/>
    </source>
</evidence>
<dbReference type="EMBL" id="QVLV01000002">
    <property type="protein sequence ID" value="RGE64213.1"/>
    <property type="molecule type" value="Genomic_DNA"/>
</dbReference>
<evidence type="ECO:0000313" key="9">
    <source>
        <dbReference type="Proteomes" id="UP000260812"/>
    </source>
</evidence>
<dbReference type="PANTHER" id="PTHR46796:SF13">
    <property type="entry name" value="HTH-TYPE TRANSCRIPTIONAL ACTIVATOR RHAS"/>
    <property type="match status" value="1"/>
</dbReference>
<comment type="caution">
    <text evidence="8">The sequence shown here is derived from an EMBL/GenBank/DDBJ whole genome shotgun (WGS) entry which is preliminary data.</text>
</comment>
<dbReference type="EMBL" id="QVLU01000002">
    <property type="protein sequence ID" value="RGE73986.1"/>
    <property type="molecule type" value="Genomic_DNA"/>
</dbReference>
<dbReference type="Gene3D" id="1.10.10.60">
    <property type="entry name" value="Homeodomain-like"/>
    <property type="match status" value="1"/>
</dbReference>